<proteinExistence type="predicted"/>
<reference evidence="4" key="1">
    <citation type="submission" date="2018-06" db="EMBL/GenBank/DDBJ databases">
        <authorList>
            <person name="Zhirakovskaya E."/>
        </authorList>
    </citation>
    <scope>NUCLEOTIDE SEQUENCE</scope>
</reference>
<protein>
    <submittedName>
        <fullName evidence="4">UbiD family decarboxylase associated with menaquinone via futalosine</fullName>
    </submittedName>
</protein>
<sequence>MNPTCYFVQQEYVYILAGEALPIRGLRWEWRVYGKLTHAGSELQDLFRNSCPAALKWNFATMRPILNLRDFLDILRRENELLTIDAPVDPFLEIAEIHRRVIGRGGPALLFTNVKNSSFPVVTNLFGCDRRLELAFGRRPLDFVRDLVHLAEHLLPPSLDTLRRVRPLVGQTLKIGMKNIRHAPILESLQKPARLTELPLLTCWHSDGGAFVTLPLVYTEHPDGRGHNLGMYRIQRFDDTTTGIHWQIHKGGGFHYFAAEEQNRALPMTLFIGGPPALMLAAIAPLPEDIPELMLASLLQGKKLAMTPDPLGGHRLVAQAEFAIKGSVPPKLRRPEGPFGDHYGYNSLQHDYPVFQTTHLYHRRDAIYPATVVGRPRQEDFFIGNFLQDLLSPLFPLVMKGVLQLKTFGETGFHCLAAARVADRYPREAFASGLRILSEGQLSLTKFLIVTDGSLDVADFPGLWTHVLERIQWERDLFIFANVSQDTLDYTGPSVNQGSKAMMMGLGREKRRNLPATFSGSLPDTARKPYVYLPGTLVVEGDTYEKAAGLAGELASWPGLADWPVVLLVDSTAGATSSLQEFLWTFFTRFEPAADIHGASQTVRRFHVGLTPPIVFDCRMKPWYTEVLAVDPATKKLVDGKIKSMIPAQWR</sequence>
<organism evidence="4">
    <name type="scientific">hydrothermal vent metagenome</name>
    <dbReference type="NCBI Taxonomy" id="652676"/>
    <lineage>
        <taxon>unclassified sequences</taxon>
        <taxon>metagenomes</taxon>
        <taxon>ecological metagenomes</taxon>
    </lineage>
</organism>
<dbReference type="InterPro" id="IPR048304">
    <property type="entry name" value="UbiD_Rift_dom"/>
</dbReference>
<evidence type="ECO:0000259" key="2">
    <source>
        <dbReference type="Pfam" id="PF20695"/>
    </source>
</evidence>
<evidence type="ECO:0000259" key="3">
    <source>
        <dbReference type="Pfam" id="PF20696"/>
    </source>
</evidence>
<dbReference type="Pfam" id="PF20696">
    <property type="entry name" value="UbiD_C"/>
    <property type="match status" value="1"/>
</dbReference>
<dbReference type="InterPro" id="IPR002830">
    <property type="entry name" value="UbiD"/>
</dbReference>
<dbReference type="Gene3D" id="3.40.1670.10">
    <property type="entry name" value="UbiD C-terminal domain-like"/>
    <property type="match status" value="1"/>
</dbReference>
<dbReference type="AlphaFoldDB" id="A0A3B0VMI2"/>
<feature type="domain" description="3-octaprenyl-4-hydroxybenzoate carboxy-lyase-like Rift-related" evidence="1">
    <location>
        <begin position="183"/>
        <end position="376"/>
    </location>
</feature>
<dbReference type="InterPro" id="IPR049383">
    <property type="entry name" value="UbiD-like_N"/>
</dbReference>
<dbReference type="GO" id="GO:0016831">
    <property type="term" value="F:carboxy-lyase activity"/>
    <property type="evidence" value="ECO:0007669"/>
    <property type="project" value="InterPro"/>
</dbReference>
<evidence type="ECO:0000313" key="4">
    <source>
        <dbReference type="EMBL" id="VAW41483.1"/>
    </source>
</evidence>
<dbReference type="GO" id="GO:0005737">
    <property type="term" value="C:cytoplasm"/>
    <property type="evidence" value="ECO:0007669"/>
    <property type="project" value="TreeGrafter"/>
</dbReference>
<dbReference type="SUPFAM" id="SSF143968">
    <property type="entry name" value="UbiD C-terminal domain-like"/>
    <property type="match status" value="2"/>
</dbReference>
<evidence type="ECO:0000259" key="1">
    <source>
        <dbReference type="Pfam" id="PF01977"/>
    </source>
</evidence>
<name>A0A3B0VMI2_9ZZZZ</name>
<dbReference type="SUPFAM" id="SSF50475">
    <property type="entry name" value="FMN-binding split barrel"/>
    <property type="match status" value="1"/>
</dbReference>
<dbReference type="NCBIfam" id="TIGR00148">
    <property type="entry name" value="UbiD family decarboxylase"/>
    <property type="match status" value="1"/>
</dbReference>
<gene>
    <name evidence="4" type="ORF">MNBD_DELTA04-986</name>
</gene>
<dbReference type="Pfam" id="PF20695">
    <property type="entry name" value="UbiD_N"/>
    <property type="match status" value="1"/>
</dbReference>
<dbReference type="InterPro" id="IPR049381">
    <property type="entry name" value="UbiD-like_C"/>
</dbReference>
<feature type="domain" description="3-octaprenyl-4-hydroxybenzoate carboxy-lyase-like N-terminal" evidence="2">
    <location>
        <begin position="72"/>
        <end position="149"/>
    </location>
</feature>
<dbReference type="EMBL" id="UOEY01000124">
    <property type="protein sequence ID" value="VAW41483.1"/>
    <property type="molecule type" value="Genomic_DNA"/>
</dbReference>
<feature type="domain" description="3-octaprenyl-4-hydroxybenzoate carboxy-lyase-like C-terminal" evidence="3">
    <location>
        <begin position="382"/>
        <end position="503"/>
    </location>
</feature>
<dbReference type="PANTHER" id="PTHR30108:SF7">
    <property type="entry name" value="3-POLYPRENYL-4-HYDROXYBENZOATE DECARBOXYLASE"/>
    <property type="match status" value="1"/>
</dbReference>
<dbReference type="Pfam" id="PF01977">
    <property type="entry name" value="UbiD"/>
    <property type="match status" value="1"/>
</dbReference>
<accession>A0A3B0VMI2</accession>
<dbReference type="PANTHER" id="PTHR30108">
    <property type="entry name" value="3-OCTAPRENYL-4-HYDROXYBENZOATE CARBOXY-LYASE-RELATED"/>
    <property type="match status" value="1"/>
</dbReference>